<keyword evidence="5" id="KW-1185">Reference proteome</keyword>
<evidence type="ECO:0000259" key="3">
    <source>
        <dbReference type="Pfam" id="PF14291"/>
    </source>
</evidence>
<dbReference type="PANTHER" id="PTHR11697:SF230">
    <property type="entry name" value="ZINC FINGER, MYM DOMAIN CONTAINING 1"/>
    <property type="match status" value="1"/>
</dbReference>
<feature type="domain" description="DUF4371" evidence="3">
    <location>
        <begin position="35"/>
        <end position="89"/>
    </location>
</feature>
<dbReference type="InterPro" id="IPR025398">
    <property type="entry name" value="DUF4371"/>
</dbReference>
<evidence type="ECO:0000313" key="5">
    <source>
        <dbReference type="Proteomes" id="UP001324115"/>
    </source>
</evidence>
<feature type="domain" description="HAT C-terminal dimerisation" evidence="2">
    <location>
        <begin position="332"/>
        <end position="387"/>
    </location>
</feature>
<name>A0AAN7EX76_QUERU</name>
<gene>
    <name evidence="4" type="ORF">RGQ29_025038</name>
</gene>
<keyword evidence="1" id="KW-0812">Transmembrane</keyword>
<protein>
    <recommendedName>
        <fullName evidence="6">HAT C-terminal dimerisation domain-containing protein</fullName>
    </recommendedName>
</protein>
<evidence type="ECO:0000256" key="1">
    <source>
        <dbReference type="SAM" id="Phobius"/>
    </source>
</evidence>
<dbReference type="SUPFAM" id="SSF53098">
    <property type="entry name" value="Ribonuclease H-like"/>
    <property type="match status" value="1"/>
</dbReference>
<sequence>MASAGLSGVYTPLWKPFVLFTSITLRVGKVALLLGSSRLRFLGIVHVADTSAWSLKAAIEFLFSKYALSLSRLRGQGYDGANNVQGEFNVFKTLILKENKSAFYVHYFAHQLQLTLVAVANKHIDIAKIFSLVSKIVTIVGASCNKREFLRNAQLAKITEALNLGELESGQVDVLEMIENDSLLSKQRVEAHYILSKHDIPMLNMEEIFVVGVKPRRNAPQITNLHHYRVDLFFEVIDLQLQELNNRFLEVATELLLCMACLNPSDSFLAFDIQKLIRLAKFYPADFSETDVLALDNQLQTYIVDIRSNDEFLELKGIGDLARKMVETNKDVIYPLVYLLVKLVLTLSIATATVERSFSAMKYIKNELRNRIGDQWLNDCLTVYIEKDIARRIDNESIMQRFQNMKSRRRQL</sequence>
<dbReference type="InterPro" id="IPR008906">
    <property type="entry name" value="HATC_C_dom"/>
</dbReference>
<keyword evidence="1" id="KW-1133">Transmembrane helix</keyword>
<evidence type="ECO:0000259" key="2">
    <source>
        <dbReference type="Pfam" id="PF05699"/>
    </source>
</evidence>
<dbReference type="EMBL" id="JAXUIC010000007">
    <property type="protein sequence ID" value="KAK4581702.1"/>
    <property type="molecule type" value="Genomic_DNA"/>
</dbReference>
<feature type="transmembrane region" description="Helical" evidence="1">
    <location>
        <begin position="332"/>
        <end position="354"/>
    </location>
</feature>
<dbReference type="Proteomes" id="UP001324115">
    <property type="component" value="Unassembled WGS sequence"/>
</dbReference>
<keyword evidence="1" id="KW-0472">Membrane</keyword>
<dbReference type="Pfam" id="PF05699">
    <property type="entry name" value="Dimer_Tnp_hAT"/>
    <property type="match status" value="1"/>
</dbReference>
<dbReference type="AlphaFoldDB" id="A0AAN7EX76"/>
<accession>A0AAN7EX76</accession>
<proteinExistence type="predicted"/>
<dbReference type="GO" id="GO:0046983">
    <property type="term" value="F:protein dimerization activity"/>
    <property type="evidence" value="ECO:0007669"/>
    <property type="project" value="InterPro"/>
</dbReference>
<dbReference type="InterPro" id="IPR012337">
    <property type="entry name" value="RNaseH-like_sf"/>
</dbReference>
<dbReference type="InterPro" id="IPR055298">
    <property type="entry name" value="AtLOH3-like"/>
</dbReference>
<evidence type="ECO:0000313" key="4">
    <source>
        <dbReference type="EMBL" id="KAK4581702.1"/>
    </source>
</evidence>
<organism evidence="4 5">
    <name type="scientific">Quercus rubra</name>
    <name type="common">Northern red oak</name>
    <name type="synonym">Quercus borealis</name>
    <dbReference type="NCBI Taxonomy" id="3512"/>
    <lineage>
        <taxon>Eukaryota</taxon>
        <taxon>Viridiplantae</taxon>
        <taxon>Streptophyta</taxon>
        <taxon>Embryophyta</taxon>
        <taxon>Tracheophyta</taxon>
        <taxon>Spermatophyta</taxon>
        <taxon>Magnoliopsida</taxon>
        <taxon>eudicotyledons</taxon>
        <taxon>Gunneridae</taxon>
        <taxon>Pentapetalae</taxon>
        <taxon>rosids</taxon>
        <taxon>fabids</taxon>
        <taxon>Fagales</taxon>
        <taxon>Fagaceae</taxon>
        <taxon>Quercus</taxon>
    </lineage>
</organism>
<dbReference type="Pfam" id="PF14291">
    <property type="entry name" value="DUF4371"/>
    <property type="match status" value="1"/>
</dbReference>
<dbReference type="PANTHER" id="PTHR11697">
    <property type="entry name" value="GENERAL TRANSCRIPTION FACTOR 2-RELATED ZINC FINGER PROTEIN"/>
    <property type="match status" value="1"/>
</dbReference>
<comment type="caution">
    <text evidence="4">The sequence shown here is derived from an EMBL/GenBank/DDBJ whole genome shotgun (WGS) entry which is preliminary data.</text>
</comment>
<reference evidence="4 5" key="1">
    <citation type="journal article" date="2023" name="G3 (Bethesda)">
        <title>A haplotype-resolved chromosome-scale genome for Quercus rubra L. provides insights into the genetics of adaptive traits for red oak species.</title>
        <authorList>
            <person name="Kapoor B."/>
            <person name="Jenkins J."/>
            <person name="Schmutz J."/>
            <person name="Zhebentyayeva T."/>
            <person name="Kuelheim C."/>
            <person name="Coggeshall M."/>
            <person name="Heim C."/>
            <person name="Lasky J.R."/>
            <person name="Leites L."/>
            <person name="Islam-Faridi N."/>
            <person name="Romero-Severson J."/>
            <person name="DeLeo V.L."/>
            <person name="Lucas S.M."/>
            <person name="Lazic D."/>
            <person name="Gailing O."/>
            <person name="Carlson J."/>
            <person name="Staton M."/>
        </authorList>
    </citation>
    <scope>NUCLEOTIDE SEQUENCE [LARGE SCALE GENOMIC DNA]</scope>
    <source>
        <strain evidence="4">Pseudo-F2</strain>
    </source>
</reference>
<evidence type="ECO:0008006" key="6">
    <source>
        <dbReference type="Google" id="ProtNLM"/>
    </source>
</evidence>